<comment type="caution">
    <text evidence="3">The sequence shown here is derived from an EMBL/GenBank/DDBJ whole genome shotgun (WGS) entry which is preliminary data.</text>
</comment>
<evidence type="ECO:0000313" key="4">
    <source>
        <dbReference type="Proteomes" id="UP000244948"/>
    </source>
</evidence>
<dbReference type="InterPro" id="IPR016155">
    <property type="entry name" value="Mopterin_synth/thiamin_S_b"/>
</dbReference>
<keyword evidence="4" id="KW-1185">Reference proteome</keyword>
<accession>A0A2U2AJI7</accession>
<dbReference type="InterPro" id="IPR005346">
    <property type="entry name" value="RnfH"/>
</dbReference>
<dbReference type="Proteomes" id="UP000244948">
    <property type="component" value="Unassembled WGS sequence"/>
</dbReference>
<sequence>MENFSANSPHNRETIKRYNRTNDQFITVEFILALPDRQPTEKQKFQEGITLKDALPFFALYHEACKVIDSPQFGIFGIKVDQDHPLKEGDRIEVYRPLIIDPKQARQIRAARDPRFKRKGDS</sequence>
<dbReference type="PANTHER" id="PTHR37483">
    <property type="entry name" value="UPF0125 PROTEIN RATB"/>
    <property type="match status" value="1"/>
</dbReference>
<dbReference type="Pfam" id="PF03658">
    <property type="entry name" value="Ub-RnfH"/>
    <property type="match status" value="1"/>
</dbReference>
<evidence type="ECO:0000256" key="1">
    <source>
        <dbReference type="ARBA" id="ARBA00010645"/>
    </source>
</evidence>
<dbReference type="EMBL" id="QEWR01000003">
    <property type="protein sequence ID" value="PWD83002.1"/>
    <property type="molecule type" value="Genomic_DNA"/>
</dbReference>
<organism evidence="3 4">
    <name type="scientific">Ignatzschineria indica</name>
    <dbReference type="NCBI Taxonomy" id="472583"/>
    <lineage>
        <taxon>Bacteria</taxon>
        <taxon>Pseudomonadati</taxon>
        <taxon>Pseudomonadota</taxon>
        <taxon>Gammaproteobacteria</taxon>
        <taxon>Cardiobacteriales</taxon>
        <taxon>Ignatzschineriaceae</taxon>
        <taxon>Ignatzschineria</taxon>
    </lineage>
</organism>
<evidence type="ECO:0000313" key="3">
    <source>
        <dbReference type="EMBL" id="PWD83002.1"/>
    </source>
</evidence>
<dbReference type="HAMAP" id="MF_00460">
    <property type="entry name" value="UPF0125_RnfH"/>
    <property type="match status" value="1"/>
</dbReference>
<dbReference type="InterPro" id="IPR037021">
    <property type="entry name" value="RnfH_sf"/>
</dbReference>
<proteinExistence type="inferred from homology"/>
<gene>
    <name evidence="3" type="ORF">DC082_06115</name>
</gene>
<dbReference type="Gene3D" id="3.10.20.280">
    <property type="entry name" value="RnfH-like"/>
    <property type="match status" value="1"/>
</dbReference>
<dbReference type="PANTHER" id="PTHR37483:SF1">
    <property type="entry name" value="UPF0125 PROTEIN RATB"/>
    <property type="match status" value="1"/>
</dbReference>
<dbReference type="AlphaFoldDB" id="A0A2U2AJI7"/>
<protein>
    <recommendedName>
        <fullName evidence="2">UPF0125 protein DC082_06115</fullName>
    </recommendedName>
</protein>
<reference evidence="3 4" key="1">
    <citation type="journal article" date="2018" name="Genome Announc.">
        <title>Ignatzschineria cameli sp. nov., isolated from necrotic foot tissue of dromedaries (Camelus dromedarius) and associated maggots (Wohlfahrtia species) in Dubai.</title>
        <authorList>
            <person name="Tsang C.C."/>
            <person name="Tang J.Y."/>
            <person name="Fong J.Y."/>
            <person name="Kinne J."/>
            <person name="Lee H.H."/>
            <person name="Joseph M."/>
            <person name="Jose S."/>
            <person name="Schuster R.K."/>
            <person name="Tang Y."/>
            <person name="Sivakumar S."/>
            <person name="Chen J.H."/>
            <person name="Teng J.L."/>
            <person name="Lau S.K."/>
            <person name="Wernery U."/>
            <person name="Woo P.C."/>
        </authorList>
    </citation>
    <scope>NUCLEOTIDE SEQUENCE [LARGE SCALE GENOMIC DNA]</scope>
    <source>
        <strain evidence="3 4">KCTC 22643</strain>
    </source>
</reference>
<dbReference type="RefSeq" id="WP_094567749.1">
    <property type="nucleotide sequence ID" value="NZ_BMXZ01000002.1"/>
</dbReference>
<name>A0A2U2AJI7_9GAMM</name>
<dbReference type="SUPFAM" id="SSF54285">
    <property type="entry name" value="MoaD/ThiS"/>
    <property type="match status" value="1"/>
</dbReference>
<comment type="similarity">
    <text evidence="1 2">Belongs to the UPF0125 (RnfH) family.</text>
</comment>
<evidence type="ECO:0000256" key="2">
    <source>
        <dbReference type="HAMAP-Rule" id="MF_00460"/>
    </source>
</evidence>